<comment type="subcellular location">
    <subcellularLocation>
        <location evidence="1">Cell membrane</location>
        <topology evidence="1">Multi-pass membrane protein</topology>
    </subcellularLocation>
</comment>
<evidence type="ECO:0000256" key="4">
    <source>
        <dbReference type="ARBA" id="ARBA00022692"/>
    </source>
</evidence>
<organism evidence="8 9">
    <name type="scientific">Aequitasia blattaphilus</name>
    <dbReference type="NCBI Taxonomy" id="2949332"/>
    <lineage>
        <taxon>Bacteria</taxon>
        <taxon>Bacillati</taxon>
        <taxon>Bacillota</taxon>
        <taxon>Clostridia</taxon>
        <taxon>Lachnospirales</taxon>
        <taxon>Lachnospiraceae</taxon>
        <taxon>Aequitasia</taxon>
    </lineage>
</organism>
<evidence type="ECO:0000256" key="6">
    <source>
        <dbReference type="ARBA" id="ARBA00023136"/>
    </source>
</evidence>
<feature type="transmembrane region" description="Helical" evidence="7">
    <location>
        <begin position="363"/>
        <end position="386"/>
    </location>
</feature>
<feature type="transmembrane region" description="Helical" evidence="7">
    <location>
        <begin position="193"/>
        <end position="209"/>
    </location>
</feature>
<keyword evidence="9" id="KW-1185">Reference proteome</keyword>
<feature type="transmembrane region" description="Helical" evidence="7">
    <location>
        <begin position="407"/>
        <end position="427"/>
    </location>
</feature>
<dbReference type="RefSeq" id="WP_262066645.1">
    <property type="nucleotide sequence ID" value="NZ_JAMXOD010000014.1"/>
</dbReference>
<feature type="transmembrane region" description="Helical" evidence="7">
    <location>
        <begin position="433"/>
        <end position="454"/>
    </location>
</feature>
<evidence type="ECO:0000256" key="2">
    <source>
        <dbReference type="ARBA" id="ARBA00022448"/>
    </source>
</evidence>
<feature type="transmembrane region" description="Helical" evidence="7">
    <location>
        <begin position="149"/>
        <end position="173"/>
    </location>
</feature>
<evidence type="ECO:0000313" key="9">
    <source>
        <dbReference type="Proteomes" id="UP001523566"/>
    </source>
</evidence>
<dbReference type="PANTHER" id="PTHR42770">
    <property type="entry name" value="AMINO ACID TRANSPORTER-RELATED"/>
    <property type="match status" value="1"/>
</dbReference>
<feature type="transmembrane region" description="Helical" evidence="7">
    <location>
        <begin position="332"/>
        <end position="357"/>
    </location>
</feature>
<keyword evidence="5 7" id="KW-1133">Transmembrane helix</keyword>
<keyword evidence="6 7" id="KW-0472">Membrane</keyword>
<sequence>MNWYTLAFMAFTGVWGFGNVINGFSEYGGLKAILPWLIIFALYFVPYALMVGELGSAFKDAGGGVSSWIQSTIGARMAYYAGWTYWIVHMPYISQKPNSVLIALSWVVFQDSRISEMNTLTMQLICFGIFILALVLARRGISILKKLASVAGMAMFVMSILYIVLMMAAPAIAGDQTIAIDWSLKTFMPKFDVAFFTSFSILVFSVGGCEKISPYVNKMKDPSKDFAKGMIAMTVMISICAILGTVAMGMMFDSNNIPGDLMTNGAYYAFEKLGSYYHVGKFFVILYALTNLTCQFAVLIMSIDAPLLMLLDSADEEYIPKFFFKRNQYGAYVNGHILVFIIVGLLIIIPAFGIGSVDQLVRWLIRVNAVCMPLRYLWVFVAYIALKKQADKFPTEYHFVKGKGLGIFFGGWCFLITAAACIGGIYSENPFELILNIATPVVFILLGLIMPVVARKENNRENLQ</sequence>
<accession>A0ABT1EAH0</accession>
<dbReference type="InterPro" id="IPR050367">
    <property type="entry name" value="APC_superfamily"/>
</dbReference>
<feature type="transmembrane region" description="Helical" evidence="7">
    <location>
        <begin position="230"/>
        <end position="252"/>
    </location>
</feature>
<proteinExistence type="predicted"/>
<dbReference type="PANTHER" id="PTHR42770:SF15">
    <property type="entry name" value="GLUTAMATE_GAMMA-AMINOBUTYRATE ANTIPORTER-RELATED"/>
    <property type="match status" value="1"/>
</dbReference>
<keyword evidence="4 7" id="KW-0812">Transmembrane</keyword>
<feature type="transmembrane region" description="Helical" evidence="7">
    <location>
        <begin position="6"/>
        <end position="25"/>
    </location>
</feature>
<reference evidence="8 9" key="1">
    <citation type="journal article" date="2022" name="Genome Biol. Evol.">
        <title>Host diet, physiology and behaviors set the stage for Lachnospiraceae cladogenesis.</title>
        <authorList>
            <person name="Vera-Ponce De Leon A."/>
            <person name="Schneider M."/>
            <person name="Jahnes B.C."/>
            <person name="Sadowski V."/>
            <person name="Camuy-Velez L.A."/>
            <person name="Duan J."/>
            <person name="Sabree Z.L."/>
        </authorList>
    </citation>
    <scope>NUCLEOTIDE SEQUENCE [LARGE SCALE GENOMIC DNA]</scope>
    <source>
        <strain evidence="8 9">PAL113</strain>
    </source>
</reference>
<dbReference type="Pfam" id="PF13520">
    <property type="entry name" value="AA_permease_2"/>
    <property type="match status" value="1"/>
</dbReference>
<evidence type="ECO:0000256" key="7">
    <source>
        <dbReference type="SAM" id="Phobius"/>
    </source>
</evidence>
<dbReference type="Gene3D" id="1.20.1740.10">
    <property type="entry name" value="Amino acid/polyamine transporter I"/>
    <property type="match status" value="1"/>
</dbReference>
<feature type="transmembrane region" description="Helical" evidence="7">
    <location>
        <begin position="282"/>
        <end position="311"/>
    </location>
</feature>
<name>A0ABT1EAH0_9FIRM</name>
<gene>
    <name evidence="8" type="ORF">NK125_10460</name>
</gene>
<dbReference type="PIRSF" id="PIRSF006060">
    <property type="entry name" value="AA_transporter"/>
    <property type="match status" value="1"/>
</dbReference>
<dbReference type="InterPro" id="IPR002293">
    <property type="entry name" value="AA/rel_permease1"/>
</dbReference>
<evidence type="ECO:0000256" key="1">
    <source>
        <dbReference type="ARBA" id="ARBA00004651"/>
    </source>
</evidence>
<dbReference type="Proteomes" id="UP001523566">
    <property type="component" value="Unassembled WGS sequence"/>
</dbReference>
<protein>
    <submittedName>
        <fullName evidence="8">Amino acid permease</fullName>
    </submittedName>
</protein>
<comment type="caution">
    <text evidence="8">The sequence shown here is derived from an EMBL/GenBank/DDBJ whole genome shotgun (WGS) entry which is preliminary data.</text>
</comment>
<evidence type="ECO:0000256" key="3">
    <source>
        <dbReference type="ARBA" id="ARBA00022475"/>
    </source>
</evidence>
<evidence type="ECO:0000313" key="8">
    <source>
        <dbReference type="EMBL" id="MCP1102838.1"/>
    </source>
</evidence>
<keyword evidence="2" id="KW-0813">Transport</keyword>
<dbReference type="EMBL" id="JAMZFW010000014">
    <property type="protein sequence ID" value="MCP1102838.1"/>
    <property type="molecule type" value="Genomic_DNA"/>
</dbReference>
<keyword evidence="3" id="KW-1003">Cell membrane</keyword>
<feature type="transmembrane region" description="Helical" evidence="7">
    <location>
        <begin position="32"/>
        <end position="50"/>
    </location>
</feature>
<evidence type="ECO:0000256" key="5">
    <source>
        <dbReference type="ARBA" id="ARBA00022989"/>
    </source>
</evidence>
<feature type="transmembrane region" description="Helical" evidence="7">
    <location>
        <begin position="120"/>
        <end position="137"/>
    </location>
</feature>